<dbReference type="RefSeq" id="WP_017089887.1">
    <property type="nucleotide sequence ID" value="NZ_MCWO01000231.1"/>
</dbReference>
<gene>
    <name evidence="11" type="primary">btuB</name>
    <name evidence="17" type="ORF">CWO07_23685</name>
</gene>
<comment type="subcellular location">
    <subcellularLocation>
        <location evidence="1 11 12">Cell outer membrane</location>
        <topology evidence="1 11 12">Multi-pass membrane protein</topology>
    </subcellularLocation>
</comment>
<evidence type="ECO:0000256" key="12">
    <source>
        <dbReference type="PROSITE-ProRule" id="PRU01360"/>
    </source>
</evidence>
<dbReference type="PANTHER" id="PTHR30069:SF53">
    <property type="entry name" value="COLICIN I RECEPTOR-RELATED"/>
    <property type="match status" value="1"/>
</dbReference>
<dbReference type="InterPro" id="IPR010916">
    <property type="entry name" value="TonB_box_CS"/>
</dbReference>
<feature type="short sequence motif" description="TonB C-terminal box" evidence="14">
    <location>
        <begin position="595"/>
        <end position="612"/>
    </location>
</feature>
<dbReference type="InterPro" id="IPR010101">
    <property type="entry name" value="B12_transptr_BtuB"/>
</dbReference>
<dbReference type="Gene3D" id="2.40.170.20">
    <property type="entry name" value="TonB-dependent receptor, beta-barrel domain"/>
    <property type="match status" value="1"/>
</dbReference>
<keyword evidence="7 11" id="KW-0798">TonB box</keyword>
<dbReference type="EMBL" id="PIFK01000079">
    <property type="protein sequence ID" value="PTP21412.1"/>
    <property type="molecule type" value="Genomic_DNA"/>
</dbReference>
<proteinExistence type="inferred from homology"/>
<evidence type="ECO:0000256" key="13">
    <source>
        <dbReference type="PROSITE-ProRule" id="PRU10143"/>
    </source>
</evidence>
<dbReference type="HAMAP" id="MF_01531">
    <property type="entry name" value="BtuB"/>
    <property type="match status" value="1"/>
</dbReference>
<keyword evidence="5 11" id="KW-0732">Signal</keyword>
<dbReference type="InterPro" id="IPR036942">
    <property type="entry name" value="Beta-barrel_TonB_sf"/>
</dbReference>
<evidence type="ECO:0000256" key="5">
    <source>
        <dbReference type="ARBA" id="ARBA00022729"/>
    </source>
</evidence>
<organism evidence="17 18">
    <name type="scientific">Vibrio splendidus</name>
    <dbReference type="NCBI Taxonomy" id="29497"/>
    <lineage>
        <taxon>Bacteria</taxon>
        <taxon>Pseudomonadati</taxon>
        <taxon>Pseudomonadota</taxon>
        <taxon>Gammaproteobacteria</taxon>
        <taxon>Vibrionales</taxon>
        <taxon>Vibrionaceae</taxon>
        <taxon>Vibrio</taxon>
    </lineage>
</organism>
<dbReference type="Pfam" id="PF07715">
    <property type="entry name" value="Plug"/>
    <property type="match status" value="1"/>
</dbReference>
<feature type="chain" id="PRO_5015791371" description="Vitamin B12 transporter BtuB" evidence="11">
    <location>
        <begin position="23"/>
        <end position="612"/>
    </location>
</feature>
<feature type="domain" description="TonB-dependent receptor-like beta-barrel" evidence="15">
    <location>
        <begin position="175"/>
        <end position="581"/>
    </location>
</feature>
<feature type="short sequence motif" description="TonB box" evidence="11">
    <location>
        <begin position="29"/>
        <end position="36"/>
    </location>
</feature>
<dbReference type="Pfam" id="PF00593">
    <property type="entry name" value="TonB_dep_Rec_b-barrel"/>
    <property type="match status" value="1"/>
</dbReference>
<evidence type="ECO:0000313" key="18">
    <source>
        <dbReference type="Proteomes" id="UP000244197"/>
    </source>
</evidence>
<feature type="short sequence motif" description="TonB box" evidence="13">
    <location>
        <begin position="30"/>
        <end position="36"/>
    </location>
</feature>
<dbReference type="InterPro" id="IPR000531">
    <property type="entry name" value="Beta-barrel_TonB"/>
</dbReference>
<keyword evidence="2 11" id="KW-0813">Transport</keyword>
<sequence length="612" mass="66398" precursor="true">MNKSLLAVAVASLLSPISNLHAQEASIDETMVVTANRFEQDIKSTLAPVSVITRQDIASLRAQSTFDVLKTLPGVEVNSLGSKSNETSIFIRGTASKHTLVLLDGVRLNSATAGGASIGLIPVSAIEKIEVVRGPRAAVYGSDAVGGVISISTVPTSGSVHEATLATGSNNSTQQTWRSVGDISDSTRGSFFYNKEKSDGYRVYEGAASGEKSGYESEVILGSLNHQINEKFALFFTGFSQNSASEYADTYSGPKKVSEVDAYSFSSGVKYSEGAILSSLEFGLMKNVGVDGNADGTTAKTEISSKRESVSWVNTYVISPDFLINGGIDYYKEYADRGAANTTSYDKETKDNKAVFITGIASFLEGGTIEASARYDDDSAFGDHSTWNLAAGYYVLENVEAIASIGTAFKAPTFNDLYWPGSGNPDLKPETSESKEVGFRGYHDLLDWSVVGYQSDIEDMIDWAPTPAGPWVPSNVDNVEIKGLEVEISFEVASISNRFVADWKDPKDKKDNSQLIRRAKENFKWVSTYQFENFDLGLSVNYTGDRKDKSGETLKAYTTADLGLGYQVTDNFSTDLRLSNIFDEEYKTALGANGNYYLGEGRAYYFSASYQF</sequence>
<evidence type="ECO:0000256" key="11">
    <source>
        <dbReference type="HAMAP-Rule" id="MF_01531"/>
    </source>
</evidence>
<dbReference type="AlphaFoldDB" id="A0A2T5ELB9"/>
<comment type="function">
    <text evidence="11">Involved in the active translocation of vitamin B12 (cyanocobalamin) across the outer membrane to the periplasmic space. It derives its energy for transport by interacting with the trans-periplasmic membrane protein TonB.</text>
</comment>
<protein>
    <recommendedName>
        <fullName evidence="11">Vitamin B12 transporter BtuB</fullName>
    </recommendedName>
    <alternativeName>
        <fullName evidence="11">Cobalamin receptor</fullName>
    </alternativeName>
    <alternativeName>
        <fullName evidence="11">Outer membrane cobalamin translocator</fullName>
    </alternativeName>
</protein>
<evidence type="ECO:0000256" key="1">
    <source>
        <dbReference type="ARBA" id="ARBA00004571"/>
    </source>
</evidence>
<keyword evidence="3 11" id="KW-1134">Transmembrane beta strand</keyword>
<dbReference type="GO" id="GO:0009279">
    <property type="term" value="C:cell outer membrane"/>
    <property type="evidence" value="ECO:0007669"/>
    <property type="project" value="UniProtKB-SubCell"/>
</dbReference>
<evidence type="ECO:0000256" key="9">
    <source>
        <dbReference type="ARBA" id="ARBA00023136"/>
    </source>
</evidence>
<keyword evidence="4 11" id="KW-0812">Transmembrane</keyword>
<evidence type="ECO:0000256" key="14">
    <source>
        <dbReference type="PROSITE-ProRule" id="PRU10144"/>
    </source>
</evidence>
<dbReference type="GO" id="GO:0046930">
    <property type="term" value="C:pore complex"/>
    <property type="evidence" value="ECO:0007669"/>
    <property type="project" value="UniProtKB-KW"/>
</dbReference>
<dbReference type="GO" id="GO:0015288">
    <property type="term" value="F:porin activity"/>
    <property type="evidence" value="ECO:0007669"/>
    <property type="project" value="UniProtKB-KW"/>
</dbReference>
<name>A0A2T5ELB9_VIBSP</name>
<evidence type="ECO:0000256" key="2">
    <source>
        <dbReference type="ARBA" id="ARBA00022448"/>
    </source>
</evidence>
<keyword evidence="6 11" id="KW-0406">Ion transport</keyword>
<comment type="caution">
    <text evidence="11">Lacks conserved residue(s) required for the propagation of feature annotation.</text>
</comment>
<evidence type="ECO:0000256" key="7">
    <source>
        <dbReference type="ARBA" id="ARBA00023077"/>
    </source>
</evidence>
<dbReference type="InterPro" id="IPR010917">
    <property type="entry name" value="TonB_rcpt_CS"/>
</dbReference>
<evidence type="ECO:0000256" key="10">
    <source>
        <dbReference type="ARBA" id="ARBA00023237"/>
    </source>
</evidence>
<reference evidence="17 18" key="1">
    <citation type="submission" date="2017-11" db="EMBL/GenBank/DDBJ databases">
        <title>Population delineation of vibrios coincides with oyster pathogenicity.</title>
        <authorList>
            <person name="Bruto M."/>
            <person name="Labreuche Y."/>
            <person name="James A."/>
            <person name="Piel D."/>
            <person name="Chenivesse S."/>
            <person name="Petton B."/>
            <person name="Polz M.F."/>
            <person name="Le Roux F."/>
        </authorList>
    </citation>
    <scope>NUCLEOTIDE SEQUENCE [LARGE SCALE GENOMIC DNA]</scope>
    <source>
        <strain evidence="17 18">FF_144</strain>
    </source>
</reference>
<dbReference type="InterPro" id="IPR012910">
    <property type="entry name" value="Plug_dom"/>
</dbReference>
<evidence type="ECO:0000256" key="4">
    <source>
        <dbReference type="ARBA" id="ARBA00022692"/>
    </source>
</evidence>
<evidence type="ECO:0000313" key="17">
    <source>
        <dbReference type="EMBL" id="PTP21412.1"/>
    </source>
</evidence>
<dbReference type="InterPro" id="IPR039426">
    <property type="entry name" value="TonB-dep_rcpt-like"/>
</dbReference>
<accession>A0A2T5ELB9</accession>
<comment type="similarity">
    <text evidence="11">Belongs to the TonB-dependent receptor family. BtuB (TC 1.B.14.3.1) subfamily.</text>
</comment>
<evidence type="ECO:0000256" key="6">
    <source>
        <dbReference type="ARBA" id="ARBA00023065"/>
    </source>
</evidence>
<evidence type="ECO:0000256" key="8">
    <source>
        <dbReference type="ARBA" id="ARBA00023114"/>
    </source>
</evidence>
<dbReference type="InterPro" id="IPR037066">
    <property type="entry name" value="Plug_dom_sf"/>
</dbReference>
<dbReference type="SUPFAM" id="SSF56935">
    <property type="entry name" value="Porins"/>
    <property type="match status" value="1"/>
</dbReference>
<dbReference type="PANTHER" id="PTHR30069">
    <property type="entry name" value="TONB-DEPENDENT OUTER MEMBRANE RECEPTOR"/>
    <property type="match status" value="1"/>
</dbReference>
<dbReference type="GO" id="GO:0006811">
    <property type="term" value="P:monoatomic ion transport"/>
    <property type="evidence" value="ECO:0007669"/>
    <property type="project" value="UniProtKB-KW"/>
</dbReference>
<dbReference type="PROSITE" id="PS01156">
    <property type="entry name" value="TONB_DEPENDENT_REC_2"/>
    <property type="match status" value="1"/>
</dbReference>
<dbReference type="CDD" id="cd01347">
    <property type="entry name" value="ligand_gated_channel"/>
    <property type="match status" value="1"/>
</dbReference>
<evidence type="ECO:0000259" key="15">
    <source>
        <dbReference type="Pfam" id="PF00593"/>
    </source>
</evidence>
<feature type="signal peptide" evidence="11">
    <location>
        <begin position="1"/>
        <end position="22"/>
    </location>
</feature>
<dbReference type="PROSITE" id="PS00430">
    <property type="entry name" value="TONB_DEPENDENT_REC_1"/>
    <property type="match status" value="1"/>
</dbReference>
<evidence type="ECO:0000259" key="16">
    <source>
        <dbReference type="Pfam" id="PF07715"/>
    </source>
</evidence>
<keyword evidence="10 11" id="KW-0998">Cell outer membrane</keyword>
<evidence type="ECO:0000256" key="3">
    <source>
        <dbReference type="ARBA" id="ARBA00022452"/>
    </source>
</evidence>
<dbReference type="Gene3D" id="2.170.130.10">
    <property type="entry name" value="TonB-dependent receptor, plug domain"/>
    <property type="match status" value="1"/>
</dbReference>
<keyword evidence="8 11" id="KW-0626">Porin</keyword>
<comment type="caution">
    <text evidence="17">The sequence shown here is derived from an EMBL/GenBank/DDBJ whole genome shotgun (WGS) entry which is preliminary data.</text>
</comment>
<keyword evidence="9 11" id="KW-0472">Membrane</keyword>
<dbReference type="Proteomes" id="UP000244197">
    <property type="component" value="Unassembled WGS sequence"/>
</dbReference>
<dbReference type="PROSITE" id="PS52016">
    <property type="entry name" value="TONB_DEPENDENT_REC_3"/>
    <property type="match status" value="1"/>
</dbReference>
<feature type="domain" description="TonB-dependent receptor plug" evidence="16">
    <location>
        <begin position="42"/>
        <end position="148"/>
    </location>
</feature>
<dbReference type="GO" id="GO:0015420">
    <property type="term" value="F:ABC-type vitamin B12 transporter activity"/>
    <property type="evidence" value="ECO:0007669"/>
    <property type="project" value="InterPro"/>
</dbReference>